<dbReference type="InterPro" id="IPR036291">
    <property type="entry name" value="NAD(P)-bd_dom_sf"/>
</dbReference>
<dbReference type="Proteomes" id="UP001595955">
    <property type="component" value="Unassembled WGS sequence"/>
</dbReference>
<dbReference type="Gene3D" id="3.40.50.720">
    <property type="entry name" value="NAD(P)-binding Rossmann-like Domain"/>
    <property type="match status" value="1"/>
</dbReference>
<comment type="caution">
    <text evidence="2">The sequence shown here is derived from an EMBL/GenBank/DDBJ whole genome shotgun (WGS) entry which is preliminary data.</text>
</comment>
<gene>
    <name evidence="2" type="ORF">ACFO3F_11120</name>
</gene>
<dbReference type="PANTHER" id="PTHR43157">
    <property type="entry name" value="PHOSPHATIDYLINOSITOL-GLYCAN BIOSYNTHESIS CLASS F PROTEIN-RELATED"/>
    <property type="match status" value="1"/>
</dbReference>
<evidence type="ECO:0000313" key="2">
    <source>
        <dbReference type="EMBL" id="MFC4555798.1"/>
    </source>
</evidence>
<keyword evidence="3" id="KW-1185">Reference proteome</keyword>
<dbReference type="PRINTS" id="PR00081">
    <property type="entry name" value="GDHRDH"/>
</dbReference>
<evidence type="ECO:0000256" key="1">
    <source>
        <dbReference type="ARBA" id="ARBA00023002"/>
    </source>
</evidence>
<sequence>MTRTIVLTGASDGIGAAAARRLSAAGHTVVLVGRSPQKTAALAAEIGQPYRVADFARLAEVRALADDLRATYPRIDVLANNAGGIMGGREVTVDGNEMTLQVNHLAPFLLTHLLLPTLETSRATVIASSSRAARAFGRLDLDDLDHVRDYGADRAYGDSKLANILFTKELQRRYGPKGIAAVAFHPGVIATNFAEGSTSAMRLLYRTPLHRLLPGPDRGADQLVWLATTTPGQDWQPGQYYERRKVAATNPQADDAALAAALWRVSAERVGVPAD</sequence>
<reference evidence="3" key="1">
    <citation type="journal article" date="2019" name="Int. J. Syst. Evol. Microbiol.">
        <title>The Global Catalogue of Microorganisms (GCM) 10K type strain sequencing project: providing services to taxonomists for standard genome sequencing and annotation.</title>
        <authorList>
            <consortium name="The Broad Institute Genomics Platform"/>
            <consortium name="The Broad Institute Genome Sequencing Center for Infectious Disease"/>
            <person name="Wu L."/>
            <person name="Ma J."/>
        </authorList>
    </citation>
    <scope>NUCLEOTIDE SEQUENCE [LARGE SCALE GENOMIC DNA]</scope>
    <source>
        <strain evidence="3">JCM 3369</strain>
    </source>
</reference>
<dbReference type="PANTHER" id="PTHR43157:SF31">
    <property type="entry name" value="PHOSPHATIDYLINOSITOL-GLYCAN BIOSYNTHESIS CLASS F PROTEIN"/>
    <property type="match status" value="1"/>
</dbReference>
<dbReference type="RefSeq" id="WP_122824292.1">
    <property type="nucleotide sequence ID" value="NZ_CP033325.1"/>
</dbReference>
<dbReference type="EMBL" id="JBHSGF010000007">
    <property type="protein sequence ID" value="MFC4555798.1"/>
    <property type="molecule type" value="Genomic_DNA"/>
</dbReference>
<name>A0ABV9DBZ7_9MICO</name>
<keyword evidence="1" id="KW-0560">Oxidoreductase</keyword>
<accession>A0ABV9DBZ7</accession>
<dbReference type="InterPro" id="IPR002347">
    <property type="entry name" value="SDR_fam"/>
</dbReference>
<protein>
    <submittedName>
        <fullName evidence="2">SDR family NAD(P)-dependent oxidoreductase</fullName>
    </submittedName>
</protein>
<evidence type="ECO:0000313" key="3">
    <source>
        <dbReference type="Proteomes" id="UP001595955"/>
    </source>
</evidence>
<dbReference type="Pfam" id="PF00106">
    <property type="entry name" value="adh_short"/>
    <property type="match status" value="1"/>
</dbReference>
<organism evidence="2 3">
    <name type="scientific">Georgenia faecalis</name>
    <dbReference type="NCBI Taxonomy" id="2483799"/>
    <lineage>
        <taxon>Bacteria</taxon>
        <taxon>Bacillati</taxon>
        <taxon>Actinomycetota</taxon>
        <taxon>Actinomycetes</taxon>
        <taxon>Micrococcales</taxon>
        <taxon>Bogoriellaceae</taxon>
        <taxon>Georgenia</taxon>
    </lineage>
</organism>
<dbReference type="SUPFAM" id="SSF51735">
    <property type="entry name" value="NAD(P)-binding Rossmann-fold domains"/>
    <property type="match status" value="1"/>
</dbReference>
<proteinExistence type="predicted"/>